<dbReference type="InterPro" id="IPR036770">
    <property type="entry name" value="Ankyrin_rpt-contain_sf"/>
</dbReference>
<evidence type="ECO:0008006" key="4">
    <source>
        <dbReference type="Google" id="ProtNLM"/>
    </source>
</evidence>
<dbReference type="EMBL" id="JAPFFF010000024">
    <property type="protein sequence ID" value="KAK8850056.1"/>
    <property type="molecule type" value="Genomic_DNA"/>
</dbReference>
<reference evidence="2 3" key="1">
    <citation type="submission" date="2024-04" db="EMBL/GenBank/DDBJ databases">
        <title>Tritrichomonas musculus Genome.</title>
        <authorList>
            <person name="Alves-Ferreira E."/>
            <person name="Grigg M."/>
            <person name="Lorenzi H."/>
            <person name="Galac M."/>
        </authorList>
    </citation>
    <scope>NUCLEOTIDE SEQUENCE [LARGE SCALE GENOMIC DNA]</scope>
    <source>
        <strain evidence="2 3">EAF2021</strain>
    </source>
</reference>
<name>A0ABR2HMY5_9EUKA</name>
<dbReference type="Gene3D" id="3.40.50.300">
    <property type="entry name" value="P-loop containing nucleotide triphosphate hydrolases"/>
    <property type="match status" value="1"/>
</dbReference>
<evidence type="ECO:0000256" key="1">
    <source>
        <dbReference type="SAM" id="Coils"/>
    </source>
</evidence>
<dbReference type="InterPro" id="IPR027417">
    <property type="entry name" value="P-loop_NTPase"/>
</dbReference>
<dbReference type="PANTHER" id="PTHR24159">
    <property type="match status" value="1"/>
</dbReference>
<comment type="caution">
    <text evidence="2">The sequence shown here is derived from an EMBL/GenBank/DDBJ whole genome shotgun (WGS) entry which is preliminary data.</text>
</comment>
<dbReference type="SUPFAM" id="SSF48403">
    <property type="entry name" value="Ankyrin repeat"/>
    <property type="match status" value="1"/>
</dbReference>
<feature type="coiled-coil region" evidence="1">
    <location>
        <begin position="773"/>
        <end position="811"/>
    </location>
</feature>
<dbReference type="Gene3D" id="1.25.40.20">
    <property type="entry name" value="Ankyrin repeat-containing domain"/>
    <property type="match status" value="1"/>
</dbReference>
<gene>
    <name evidence="2" type="ORF">M9Y10_018167</name>
</gene>
<organism evidence="2 3">
    <name type="scientific">Tritrichomonas musculus</name>
    <dbReference type="NCBI Taxonomy" id="1915356"/>
    <lineage>
        <taxon>Eukaryota</taxon>
        <taxon>Metamonada</taxon>
        <taxon>Parabasalia</taxon>
        <taxon>Tritrichomonadida</taxon>
        <taxon>Tritrichomonadidae</taxon>
        <taxon>Tritrichomonas</taxon>
    </lineage>
</organism>
<evidence type="ECO:0000313" key="2">
    <source>
        <dbReference type="EMBL" id="KAK8850056.1"/>
    </source>
</evidence>
<evidence type="ECO:0000313" key="3">
    <source>
        <dbReference type="Proteomes" id="UP001470230"/>
    </source>
</evidence>
<keyword evidence="1" id="KW-0175">Coiled coil</keyword>
<keyword evidence="3" id="KW-1185">Reference proteome</keyword>
<dbReference type="PANTHER" id="PTHR24159:SF5">
    <property type="entry name" value="ANK_REP_REGION DOMAIN-CONTAINING PROTEIN"/>
    <property type="match status" value="1"/>
</dbReference>
<proteinExistence type="predicted"/>
<dbReference type="SUPFAM" id="SSF52540">
    <property type="entry name" value="P-loop containing nucleoside triphosphate hydrolases"/>
    <property type="match status" value="1"/>
</dbReference>
<sequence>MEAVYDYLSKKRNAQCALLSLIKDDENMEENMQNLSQIIADQQICEDKYQLRDFLYLVSNISNNHYRSDTFFEKIQRVLQDLMKEINEFFNESEIYDIFQKNKRILLFLFDEKILTANQHLANRLMKDDENNCLYFYNEIKDFIKIPNIENSPILQSEDYDENRDIGENDSQICQIIRNDSIEELESYIKESEISLNSMIETSIFETNPFLIGKEITLIEYAAFCGSHEILKYLLNNNVQISPELWIYSIHSKNLDIFNFLKENNVYLDFTMHEKLLEESIKCHHNEITNFLLTNYIDKEEFSMSNIVEQKFIDASFHYYNYAFFPEELIDNSILQSLIKYNHFHLFKLLYEADKINIKKAYNIAKKEENQDVMKFLSSISSDIFDKKPFPVWEQNSNGQIKLTEVAKKRFSLSFYPCMVLVFGGLRSGKSTISSHLLNGAKSDYSNSTFKVSGCADSCTHRINAVGPVKCKEIASLFDINIDEYDEDNKNRDIFIIDSEGLFAVKGEIKWLKQAICSMISLVNVSFYASKSFDTIYLNDFMKYSSIIQTFENINVHHGFSFINNLAIIDGDNVLQKLSEQNKTTTEDLVHDLSFKYPGIDPSMFKCFSVFEFHSRPKEYRNSLSHVASFIMDLCLSKGTKISGSLLAESFERFANEIDDIYSNINNEETMDEMAKIFKCAINDEMIKLIKKQEKDIQNDIASKVSLIPFGNTDHLNIDAAITKLEKGKDLDKIIDKTIKEIFPDSKDFIPLVEDSTITYIKDIAKNTIHKIKMEEIQRRQKIMEEIENIKKQLREQGADIQQIKAQMKNK</sequence>
<accession>A0ABR2HMY5</accession>
<protein>
    <recommendedName>
        <fullName evidence="4">Guanylate-binding protein N-terminal domain-containing protein</fullName>
    </recommendedName>
</protein>
<dbReference type="Proteomes" id="UP001470230">
    <property type="component" value="Unassembled WGS sequence"/>
</dbReference>